<dbReference type="EMBL" id="JACJSG010000005">
    <property type="protein sequence ID" value="MBD2499991.1"/>
    <property type="molecule type" value="Genomic_DNA"/>
</dbReference>
<sequence>MKRTLAFVISFTFSFMFFFSSMAMAEEVQTPMPQVTSKLTDSEILLPASSIKASSENLFNIGKELNAKLLMDVNREEPVSSFSEICPKGQLKCPLSNGEIGYCLSGTCSPGATLTNKYERFLTRIYSFLSTLWRFFGFSQ</sequence>
<dbReference type="Proteomes" id="UP000661112">
    <property type="component" value="Unassembled WGS sequence"/>
</dbReference>
<accession>A0ABR8D0R1</accession>
<keyword evidence="1" id="KW-0732">Signal</keyword>
<feature type="signal peptide" evidence="1">
    <location>
        <begin position="1"/>
        <end position="25"/>
    </location>
</feature>
<name>A0ABR8D0R1_9NOST</name>
<feature type="chain" id="PRO_5046697450" evidence="1">
    <location>
        <begin position="26"/>
        <end position="140"/>
    </location>
</feature>
<proteinExistence type="predicted"/>
<gene>
    <name evidence="2" type="ORF">H6G83_05050</name>
</gene>
<protein>
    <submittedName>
        <fullName evidence="2">Uncharacterized protein</fullName>
    </submittedName>
</protein>
<dbReference type="RefSeq" id="WP_190467892.1">
    <property type="nucleotide sequence ID" value="NZ_JACJSG010000005.1"/>
</dbReference>
<organism evidence="2 3">
    <name type="scientific">Anabaena azotica FACHB-119</name>
    <dbReference type="NCBI Taxonomy" id="947527"/>
    <lineage>
        <taxon>Bacteria</taxon>
        <taxon>Bacillati</taxon>
        <taxon>Cyanobacteriota</taxon>
        <taxon>Cyanophyceae</taxon>
        <taxon>Nostocales</taxon>
        <taxon>Nostocaceae</taxon>
        <taxon>Anabaena</taxon>
        <taxon>Anabaena azotica</taxon>
    </lineage>
</organism>
<comment type="caution">
    <text evidence="2">The sequence shown here is derived from an EMBL/GenBank/DDBJ whole genome shotgun (WGS) entry which is preliminary data.</text>
</comment>
<evidence type="ECO:0000256" key="1">
    <source>
        <dbReference type="SAM" id="SignalP"/>
    </source>
</evidence>
<evidence type="ECO:0000313" key="3">
    <source>
        <dbReference type="Proteomes" id="UP000661112"/>
    </source>
</evidence>
<keyword evidence="3" id="KW-1185">Reference proteome</keyword>
<reference evidence="2 3" key="1">
    <citation type="journal article" date="2020" name="ISME J.">
        <title>Comparative genomics reveals insights into cyanobacterial evolution and habitat adaptation.</title>
        <authorList>
            <person name="Chen M.Y."/>
            <person name="Teng W.K."/>
            <person name="Zhao L."/>
            <person name="Hu C.X."/>
            <person name="Zhou Y.K."/>
            <person name="Han B.P."/>
            <person name="Song L.R."/>
            <person name="Shu W.S."/>
        </authorList>
    </citation>
    <scope>NUCLEOTIDE SEQUENCE [LARGE SCALE GENOMIC DNA]</scope>
    <source>
        <strain evidence="2 3">FACHB-119</strain>
    </source>
</reference>
<evidence type="ECO:0000313" key="2">
    <source>
        <dbReference type="EMBL" id="MBD2499991.1"/>
    </source>
</evidence>